<keyword evidence="3" id="KW-1185">Reference proteome</keyword>
<dbReference type="AlphaFoldDB" id="A0AAD7WF57"/>
<dbReference type="Proteomes" id="UP001221898">
    <property type="component" value="Unassembled WGS sequence"/>
</dbReference>
<evidence type="ECO:0000313" key="3">
    <source>
        <dbReference type="Proteomes" id="UP001221898"/>
    </source>
</evidence>
<evidence type="ECO:0000256" key="1">
    <source>
        <dbReference type="SAM" id="MobiDB-lite"/>
    </source>
</evidence>
<feature type="region of interest" description="Disordered" evidence="1">
    <location>
        <begin position="20"/>
        <end position="55"/>
    </location>
</feature>
<proteinExistence type="predicted"/>
<sequence length="167" mass="18573">MTALHVQVCWLKVAPRHRSQSRRRVVLQEEGDDNPDLPNRRPSSGRQQTQGQGDQPFLKLQQARFDMLQRELGLLRRSINSGLRSMESRAHPLRVSVSRSLERLANAVERQSGPAHPPPTPNAPSHSPAHQLATISHGMTTVPSPCSIAPPLPRPFSGIPLCRERNS</sequence>
<accession>A0AAD7WF57</accession>
<evidence type="ECO:0000313" key="2">
    <source>
        <dbReference type="EMBL" id="KAJ8394558.1"/>
    </source>
</evidence>
<name>A0AAD7WF57_9TELE</name>
<comment type="caution">
    <text evidence="2">The sequence shown here is derived from an EMBL/GenBank/DDBJ whole genome shotgun (WGS) entry which is preliminary data.</text>
</comment>
<reference evidence="2" key="1">
    <citation type="journal article" date="2023" name="Science">
        <title>Genome structures resolve the early diversification of teleost fishes.</title>
        <authorList>
            <person name="Parey E."/>
            <person name="Louis A."/>
            <person name="Montfort J."/>
            <person name="Bouchez O."/>
            <person name="Roques C."/>
            <person name="Iampietro C."/>
            <person name="Lluch J."/>
            <person name="Castinel A."/>
            <person name="Donnadieu C."/>
            <person name="Desvignes T."/>
            <person name="Floi Bucao C."/>
            <person name="Jouanno E."/>
            <person name="Wen M."/>
            <person name="Mejri S."/>
            <person name="Dirks R."/>
            <person name="Jansen H."/>
            <person name="Henkel C."/>
            <person name="Chen W.J."/>
            <person name="Zahm M."/>
            <person name="Cabau C."/>
            <person name="Klopp C."/>
            <person name="Thompson A.W."/>
            <person name="Robinson-Rechavi M."/>
            <person name="Braasch I."/>
            <person name="Lecointre G."/>
            <person name="Bobe J."/>
            <person name="Postlethwait J.H."/>
            <person name="Berthelot C."/>
            <person name="Roest Crollius H."/>
            <person name="Guiguen Y."/>
        </authorList>
    </citation>
    <scope>NUCLEOTIDE SEQUENCE</scope>
    <source>
        <strain evidence="2">NC1722</strain>
    </source>
</reference>
<feature type="compositionally biased region" description="Polar residues" evidence="1">
    <location>
        <begin position="133"/>
        <end position="144"/>
    </location>
</feature>
<dbReference type="EMBL" id="JAINUG010000125">
    <property type="protein sequence ID" value="KAJ8394558.1"/>
    <property type="molecule type" value="Genomic_DNA"/>
</dbReference>
<feature type="region of interest" description="Disordered" evidence="1">
    <location>
        <begin position="108"/>
        <end position="167"/>
    </location>
</feature>
<organism evidence="2 3">
    <name type="scientific">Aldrovandia affinis</name>
    <dbReference type="NCBI Taxonomy" id="143900"/>
    <lineage>
        <taxon>Eukaryota</taxon>
        <taxon>Metazoa</taxon>
        <taxon>Chordata</taxon>
        <taxon>Craniata</taxon>
        <taxon>Vertebrata</taxon>
        <taxon>Euteleostomi</taxon>
        <taxon>Actinopterygii</taxon>
        <taxon>Neopterygii</taxon>
        <taxon>Teleostei</taxon>
        <taxon>Notacanthiformes</taxon>
        <taxon>Halosauridae</taxon>
        <taxon>Aldrovandia</taxon>
    </lineage>
</organism>
<feature type="compositionally biased region" description="Polar residues" evidence="1">
    <location>
        <begin position="41"/>
        <end position="53"/>
    </location>
</feature>
<protein>
    <submittedName>
        <fullName evidence="2">Uncharacterized protein</fullName>
    </submittedName>
</protein>
<gene>
    <name evidence="2" type="ORF">AAFF_G00045680</name>
</gene>